<dbReference type="EMBL" id="JANEYF010005423">
    <property type="protein sequence ID" value="KAJ8928225.1"/>
    <property type="molecule type" value="Genomic_DNA"/>
</dbReference>
<sequence length="50" mass="5594">MTNRLAAIGGTAAAKLNFPADEKNDLTIESAVKDWLKQNLDCREQRNNTF</sequence>
<evidence type="ECO:0000313" key="2">
    <source>
        <dbReference type="Proteomes" id="UP001162156"/>
    </source>
</evidence>
<feature type="non-terminal residue" evidence="1">
    <location>
        <position position="50"/>
    </location>
</feature>
<name>A0AAV8WN51_9CUCU</name>
<keyword evidence="2" id="KW-1185">Reference proteome</keyword>
<protein>
    <submittedName>
        <fullName evidence="1">Uncharacterized protein</fullName>
    </submittedName>
</protein>
<proteinExistence type="predicted"/>
<organism evidence="1 2">
    <name type="scientific">Rhamnusium bicolor</name>
    <dbReference type="NCBI Taxonomy" id="1586634"/>
    <lineage>
        <taxon>Eukaryota</taxon>
        <taxon>Metazoa</taxon>
        <taxon>Ecdysozoa</taxon>
        <taxon>Arthropoda</taxon>
        <taxon>Hexapoda</taxon>
        <taxon>Insecta</taxon>
        <taxon>Pterygota</taxon>
        <taxon>Neoptera</taxon>
        <taxon>Endopterygota</taxon>
        <taxon>Coleoptera</taxon>
        <taxon>Polyphaga</taxon>
        <taxon>Cucujiformia</taxon>
        <taxon>Chrysomeloidea</taxon>
        <taxon>Cerambycidae</taxon>
        <taxon>Lepturinae</taxon>
        <taxon>Rhagiini</taxon>
        <taxon>Rhamnusium</taxon>
    </lineage>
</organism>
<accession>A0AAV8WN51</accession>
<evidence type="ECO:0000313" key="1">
    <source>
        <dbReference type="EMBL" id="KAJ8928225.1"/>
    </source>
</evidence>
<dbReference type="Proteomes" id="UP001162156">
    <property type="component" value="Unassembled WGS sequence"/>
</dbReference>
<dbReference type="AlphaFoldDB" id="A0AAV8WN51"/>
<comment type="caution">
    <text evidence="1">The sequence shown here is derived from an EMBL/GenBank/DDBJ whole genome shotgun (WGS) entry which is preliminary data.</text>
</comment>
<gene>
    <name evidence="1" type="ORF">NQ314_019232</name>
</gene>
<reference evidence="1" key="1">
    <citation type="journal article" date="2023" name="Insect Mol. Biol.">
        <title>Genome sequencing provides insights into the evolution of gene families encoding plant cell wall-degrading enzymes in longhorned beetles.</title>
        <authorList>
            <person name="Shin N.R."/>
            <person name="Okamura Y."/>
            <person name="Kirsch R."/>
            <person name="Pauchet Y."/>
        </authorList>
    </citation>
    <scope>NUCLEOTIDE SEQUENCE</scope>
    <source>
        <strain evidence="1">RBIC_L_NR</strain>
    </source>
</reference>